<gene>
    <name evidence="3" type="ORF">JF888_02275</name>
</gene>
<dbReference type="EMBL" id="JAEKNQ010000013">
    <property type="protein sequence ID" value="MBJ7602017.1"/>
    <property type="molecule type" value="Genomic_DNA"/>
</dbReference>
<name>A0A934NGE0_9BACT</name>
<proteinExistence type="predicted"/>
<accession>A0A934NGE0</accession>
<dbReference type="AlphaFoldDB" id="A0A934NGE0"/>
<feature type="region of interest" description="Disordered" evidence="1">
    <location>
        <begin position="47"/>
        <end position="113"/>
    </location>
</feature>
<evidence type="ECO:0000313" key="3">
    <source>
        <dbReference type="EMBL" id="MBJ7602017.1"/>
    </source>
</evidence>
<evidence type="ECO:0000313" key="4">
    <source>
        <dbReference type="Proteomes" id="UP000620075"/>
    </source>
</evidence>
<evidence type="ECO:0000256" key="1">
    <source>
        <dbReference type="SAM" id="MobiDB-lite"/>
    </source>
</evidence>
<feature type="compositionally biased region" description="Low complexity" evidence="1">
    <location>
        <begin position="98"/>
        <end position="113"/>
    </location>
</feature>
<feature type="compositionally biased region" description="Low complexity" evidence="1">
    <location>
        <begin position="47"/>
        <end position="66"/>
    </location>
</feature>
<reference evidence="3 4" key="1">
    <citation type="submission" date="2020-10" db="EMBL/GenBank/DDBJ databases">
        <title>Ca. Dormibacterota MAGs.</title>
        <authorList>
            <person name="Montgomery K."/>
        </authorList>
    </citation>
    <scope>NUCLEOTIDE SEQUENCE [LARGE SCALE GENOMIC DNA]</scope>
    <source>
        <strain evidence="3">SC8811_S16_3</strain>
    </source>
</reference>
<organism evidence="3 4">
    <name type="scientific">Candidatus Dormiibacter inghamiae</name>
    <dbReference type="NCBI Taxonomy" id="3127013"/>
    <lineage>
        <taxon>Bacteria</taxon>
        <taxon>Bacillati</taxon>
        <taxon>Candidatus Dormiibacterota</taxon>
        <taxon>Candidatus Dormibacteria</taxon>
        <taxon>Candidatus Dormibacterales</taxon>
        <taxon>Candidatus Dormibacteraceae</taxon>
        <taxon>Candidatus Dormiibacter</taxon>
    </lineage>
</organism>
<keyword evidence="2" id="KW-1133">Transmembrane helix</keyword>
<comment type="caution">
    <text evidence="3">The sequence shown here is derived from an EMBL/GenBank/DDBJ whole genome shotgun (WGS) entry which is preliminary data.</text>
</comment>
<dbReference type="Proteomes" id="UP000620075">
    <property type="component" value="Unassembled WGS sequence"/>
</dbReference>
<keyword evidence="2" id="KW-0812">Transmembrane</keyword>
<sequence>MTQPRRLSPDARERAFRRLRRLTISTVVGAFAATVGLGTLAAATYSGTSKTTAPTPSGAPAAQPSANTAPQPTDPSAPTSDPNSPGSGSLQPTPQPPASGSSGSGHATTGGSR</sequence>
<keyword evidence="2" id="KW-0472">Membrane</keyword>
<protein>
    <submittedName>
        <fullName evidence="3">Uncharacterized protein</fullName>
    </submittedName>
</protein>
<dbReference type="RefSeq" id="WP_338176406.1">
    <property type="nucleotide sequence ID" value="NZ_JAEKNQ010000013.1"/>
</dbReference>
<feature type="transmembrane region" description="Helical" evidence="2">
    <location>
        <begin position="21"/>
        <end position="45"/>
    </location>
</feature>
<feature type="compositionally biased region" description="Polar residues" evidence="1">
    <location>
        <begin position="67"/>
        <end position="90"/>
    </location>
</feature>
<evidence type="ECO:0000256" key="2">
    <source>
        <dbReference type="SAM" id="Phobius"/>
    </source>
</evidence>